<gene>
    <name evidence="1" type="ORF">CAPTEDRAFT_210214</name>
</gene>
<evidence type="ECO:0000313" key="3">
    <source>
        <dbReference type="Proteomes" id="UP000014760"/>
    </source>
</evidence>
<evidence type="ECO:0000313" key="1">
    <source>
        <dbReference type="EMBL" id="ELT90352.1"/>
    </source>
</evidence>
<dbReference type="EMBL" id="AMQN01014427">
    <property type="status" value="NOT_ANNOTATED_CDS"/>
    <property type="molecule type" value="Genomic_DNA"/>
</dbReference>
<proteinExistence type="predicted"/>
<dbReference type="EMBL" id="KB310962">
    <property type="protein sequence ID" value="ELT90352.1"/>
    <property type="molecule type" value="Genomic_DNA"/>
</dbReference>
<dbReference type="OrthoDB" id="6111608at2759"/>
<dbReference type="AlphaFoldDB" id="R7TA49"/>
<evidence type="ECO:0000313" key="2">
    <source>
        <dbReference type="EnsemblMetazoa" id="CapteP210214"/>
    </source>
</evidence>
<accession>R7TA49</accession>
<reference evidence="3" key="1">
    <citation type="submission" date="2012-12" db="EMBL/GenBank/DDBJ databases">
        <authorList>
            <person name="Hellsten U."/>
            <person name="Grimwood J."/>
            <person name="Chapman J.A."/>
            <person name="Shapiro H."/>
            <person name="Aerts A."/>
            <person name="Otillar R.P."/>
            <person name="Terry A.Y."/>
            <person name="Boore J.L."/>
            <person name="Simakov O."/>
            <person name="Marletaz F."/>
            <person name="Cho S.-J."/>
            <person name="Edsinger-Gonzales E."/>
            <person name="Havlak P."/>
            <person name="Kuo D.-H."/>
            <person name="Larsson T."/>
            <person name="Lv J."/>
            <person name="Arendt D."/>
            <person name="Savage R."/>
            <person name="Osoegawa K."/>
            <person name="de Jong P."/>
            <person name="Lindberg D.R."/>
            <person name="Seaver E.C."/>
            <person name="Weisblat D.A."/>
            <person name="Putnam N.H."/>
            <person name="Grigoriev I.V."/>
            <person name="Rokhsar D.S."/>
        </authorList>
    </citation>
    <scope>NUCLEOTIDE SEQUENCE</scope>
    <source>
        <strain evidence="3">I ESC-2004</strain>
    </source>
</reference>
<dbReference type="Gene3D" id="3.30.70.1820">
    <property type="entry name" value="L1 transposable element, RRM domain"/>
    <property type="match status" value="1"/>
</dbReference>
<dbReference type="Proteomes" id="UP000014760">
    <property type="component" value="Unassembled WGS sequence"/>
</dbReference>
<keyword evidence="3" id="KW-1185">Reference proteome</keyword>
<dbReference type="HOGENOM" id="CLU_1751439_0_0_1"/>
<name>R7TA49_CAPTE</name>
<dbReference type="EnsemblMetazoa" id="CapteT210214">
    <property type="protein sequence ID" value="CapteP210214"/>
    <property type="gene ID" value="CapteG210214"/>
</dbReference>
<reference evidence="1 3" key="2">
    <citation type="journal article" date="2013" name="Nature">
        <title>Insights into bilaterian evolution from three spiralian genomes.</title>
        <authorList>
            <person name="Simakov O."/>
            <person name="Marletaz F."/>
            <person name="Cho S.J."/>
            <person name="Edsinger-Gonzales E."/>
            <person name="Havlak P."/>
            <person name="Hellsten U."/>
            <person name="Kuo D.H."/>
            <person name="Larsson T."/>
            <person name="Lv J."/>
            <person name="Arendt D."/>
            <person name="Savage R."/>
            <person name="Osoegawa K."/>
            <person name="de Jong P."/>
            <person name="Grimwood J."/>
            <person name="Chapman J.A."/>
            <person name="Shapiro H."/>
            <person name="Aerts A."/>
            <person name="Otillar R.P."/>
            <person name="Terry A.Y."/>
            <person name="Boore J.L."/>
            <person name="Grigoriev I.V."/>
            <person name="Lindberg D.R."/>
            <person name="Seaver E.C."/>
            <person name="Weisblat D.A."/>
            <person name="Putnam N.H."/>
            <person name="Rokhsar D.S."/>
        </authorList>
    </citation>
    <scope>NUCLEOTIDE SEQUENCE</scope>
    <source>
        <strain evidence="1 3">I ESC-2004</strain>
    </source>
</reference>
<sequence>MLRAELRQRDQRIQLEEKLQSADSDTDSLEQYTRRNSLTIAGIREETGKDPKEKVMELVNSTLELDPPLDITEVDRIHRKSRKEKMTIHYRIQSDENFRRIEDDLMGYDWSVISQGEVNSVCDSFVPVLCMIIDRVMPVRIKTIRAVVY</sequence>
<organism evidence="1">
    <name type="scientific">Capitella teleta</name>
    <name type="common">Polychaete worm</name>
    <dbReference type="NCBI Taxonomy" id="283909"/>
    <lineage>
        <taxon>Eukaryota</taxon>
        <taxon>Metazoa</taxon>
        <taxon>Spiralia</taxon>
        <taxon>Lophotrochozoa</taxon>
        <taxon>Annelida</taxon>
        <taxon>Polychaeta</taxon>
        <taxon>Sedentaria</taxon>
        <taxon>Scolecida</taxon>
        <taxon>Capitellidae</taxon>
        <taxon>Capitella</taxon>
    </lineage>
</organism>
<protein>
    <submittedName>
        <fullName evidence="1 2">Uncharacterized protein</fullName>
    </submittedName>
</protein>
<reference evidence="2" key="3">
    <citation type="submission" date="2015-06" db="UniProtKB">
        <authorList>
            <consortium name="EnsemblMetazoa"/>
        </authorList>
    </citation>
    <scope>IDENTIFICATION</scope>
</reference>